<dbReference type="Gene3D" id="3.50.50.60">
    <property type="entry name" value="FAD/NAD(P)-binding domain"/>
    <property type="match status" value="1"/>
</dbReference>
<dbReference type="GeneID" id="28985870"/>
<dbReference type="EMBL" id="KQ087192">
    <property type="protein sequence ID" value="KLT43682.1"/>
    <property type="molecule type" value="Genomic_DNA"/>
</dbReference>
<dbReference type="SUPFAM" id="SSF54373">
    <property type="entry name" value="FAD-linked reductases, C-terminal domain"/>
    <property type="match status" value="1"/>
</dbReference>
<organism evidence="7 8">
    <name type="scientific">Cutaneotrichosporon oleaginosum</name>
    <dbReference type="NCBI Taxonomy" id="879819"/>
    <lineage>
        <taxon>Eukaryota</taxon>
        <taxon>Fungi</taxon>
        <taxon>Dikarya</taxon>
        <taxon>Basidiomycota</taxon>
        <taxon>Agaricomycotina</taxon>
        <taxon>Tremellomycetes</taxon>
        <taxon>Trichosporonales</taxon>
        <taxon>Trichosporonaceae</taxon>
        <taxon>Cutaneotrichosporon</taxon>
    </lineage>
</organism>
<protein>
    <submittedName>
        <fullName evidence="7">FAD dependent oxidoreductase</fullName>
    </submittedName>
</protein>
<dbReference type="GO" id="GO:0050031">
    <property type="term" value="F:L-pipecolate oxidase activity"/>
    <property type="evidence" value="ECO:0007669"/>
    <property type="project" value="TreeGrafter"/>
</dbReference>
<feature type="domain" description="FAD dependent oxidoreductase" evidence="6">
    <location>
        <begin position="10"/>
        <end position="386"/>
    </location>
</feature>
<evidence type="ECO:0000259" key="6">
    <source>
        <dbReference type="Pfam" id="PF01266"/>
    </source>
</evidence>
<gene>
    <name evidence="7" type="ORF">CC85DRAFT_301083</name>
</gene>
<keyword evidence="3" id="KW-0285">Flavoprotein</keyword>
<evidence type="ECO:0000313" key="7">
    <source>
        <dbReference type="EMBL" id="KLT43682.1"/>
    </source>
</evidence>
<dbReference type="InterPro" id="IPR006076">
    <property type="entry name" value="FAD-dep_OxRdtase"/>
</dbReference>
<evidence type="ECO:0000256" key="4">
    <source>
        <dbReference type="ARBA" id="ARBA00022827"/>
    </source>
</evidence>
<dbReference type="PANTHER" id="PTHR10961">
    <property type="entry name" value="PEROXISOMAL SARCOSINE OXIDASE"/>
    <property type="match status" value="1"/>
</dbReference>
<dbReference type="PANTHER" id="PTHR10961:SF46">
    <property type="entry name" value="PEROXISOMAL SARCOSINE OXIDASE"/>
    <property type="match status" value="1"/>
</dbReference>
<keyword evidence="4" id="KW-0274">FAD</keyword>
<evidence type="ECO:0000256" key="3">
    <source>
        <dbReference type="ARBA" id="ARBA00022630"/>
    </source>
</evidence>
<dbReference type="SUPFAM" id="SSF51905">
    <property type="entry name" value="FAD/NAD(P)-binding domain"/>
    <property type="match status" value="1"/>
</dbReference>
<dbReference type="InterPro" id="IPR036188">
    <property type="entry name" value="FAD/NAD-bd_sf"/>
</dbReference>
<keyword evidence="5" id="KW-0560">Oxidoreductase</keyword>
<dbReference type="Proteomes" id="UP000053611">
    <property type="component" value="Unassembled WGS sequence"/>
</dbReference>
<comment type="cofactor">
    <cofactor evidence="1">
        <name>FAD</name>
        <dbReference type="ChEBI" id="CHEBI:57692"/>
    </cofactor>
</comment>
<dbReference type="InterPro" id="IPR045170">
    <property type="entry name" value="MTOX"/>
</dbReference>
<name>A0A0J0XRI6_9TREE</name>
<evidence type="ECO:0000313" key="8">
    <source>
        <dbReference type="Proteomes" id="UP000053611"/>
    </source>
</evidence>
<dbReference type="GO" id="GO:0004657">
    <property type="term" value="F:proline dehydrogenase activity"/>
    <property type="evidence" value="ECO:0007669"/>
    <property type="project" value="TreeGrafter"/>
</dbReference>
<proteinExistence type="inferred from homology"/>
<comment type="similarity">
    <text evidence="2">Belongs to the MSOX/MTOX family.</text>
</comment>
<accession>A0A0J0XRI6</accession>
<keyword evidence="8" id="KW-1185">Reference proteome</keyword>
<reference evidence="7 8" key="1">
    <citation type="submission" date="2015-03" db="EMBL/GenBank/DDBJ databases">
        <title>Genomics and transcriptomics of the oil-accumulating basidiomycete yeast T. oleaginosus allow insights into substrate utilization and the diverse evolutionary trajectories of mating systems in fungi.</title>
        <authorList>
            <consortium name="DOE Joint Genome Institute"/>
            <person name="Kourist R."/>
            <person name="Kracht O."/>
            <person name="Bracharz F."/>
            <person name="Lipzen A."/>
            <person name="Nolan M."/>
            <person name="Ohm R."/>
            <person name="Grigoriev I."/>
            <person name="Sun S."/>
            <person name="Heitman J."/>
            <person name="Bruck T."/>
            <person name="Nowrousian M."/>
        </authorList>
    </citation>
    <scope>NUCLEOTIDE SEQUENCE [LARGE SCALE GENOMIC DNA]</scope>
    <source>
        <strain evidence="7 8">IBC0246</strain>
    </source>
</reference>
<dbReference type="AlphaFoldDB" id="A0A0J0XRI6"/>
<dbReference type="STRING" id="879819.A0A0J0XRI6"/>
<evidence type="ECO:0000256" key="5">
    <source>
        <dbReference type="ARBA" id="ARBA00023002"/>
    </source>
</evidence>
<dbReference type="RefSeq" id="XP_018280173.1">
    <property type="nucleotide sequence ID" value="XM_018425267.1"/>
</dbReference>
<evidence type="ECO:0000256" key="1">
    <source>
        <dbReference type="ARBA" id="ARBA00001974"/>
    </source>
</evidence>
<dbReference type="Gene3D" id="3.30.9.10">
    <property type="entry name" value="D-Amino Acid Oxidase, subunit A, domain 2"/>
    <property type="match status" value="1"/>
</dbReference>
<dbReference type="OrthoDB" id="2219495at2759"/>
<dbReference type="GO" id="GO:0050660">
    <property type="term" value="F:flavin adenine dinucleotide binding"/>
    <property type="evidence" value="ECO:0007669"/>
    <property type="project" value="InterPro"/>
</dbReference>
<dbReference type="GO" id="GO:0008115">
    <property type="term" value="F:sarcosine oxidase activity"/>
    <property type="evidence" value="ECO:0007669"/>
    <property type="project" value="TreeGrafter"/>
</dbReference>
<dbReference type="Pfam" id="PF01266">
    <property type="entry name" value="DAO"/>
    <property type="match status" value="1"/>
</dbReference>
<evidence type="ECO:0000256" key="2">
    <source>
        <dbReference type="ARBA" id="ARBA00010989"/>
    </source>
</evidence>
<sequence>MTKLAPPQTVLIIGGGEFGATTALELARGAYKGHEHLITILDRAASPPASDAASYDYNKIVRQEYSDTVYARLAHEAMDLWRTPEWSENYHECGVVVSVSSGAEQGGYIQQALAVNSLPGMQTPGLDARTLDGRRAVQEVYPSDVPLGDFANQDVYINYAGGWANARGATEAVIARCREAGVRFRQGTAAELITEGRKVRGVVTAENADRVIADFTIACMGSWTPTLLPELKDECLPTGQVAATIQLTPEEHERYRNVPVTRMIDNGFYCFPPNKDGIVKMAIHQKGYLNPQDGLPSVPRTHLTRGYEYQRVPENARRQLLHGLKRVYPELAAKPWLASRLCWYSDRPSGDWLIDHHPGYEGLFIAAGCAGHAFKFMPILGRLIVQSIEGTLAKEYKDIWAYHHQVVGRKDASRDWATLYRLDAANVSRL</sequence>